<dbReference type="Proteomes" id="UP000711488">
    <property type="component" value="Unassembled WGS sequence"/>
</dbReference>
<keyword evidence="4 11" id="KW-0812">Transmembrane</keyword>
<dbReference type="EMBL" id="JQDR03006587">
    <property type="protein sequence ID" value="KAA0199975.1"/>
    <property type="molecule type" value="Genomic_DNA"/>
</dbReference>
<feature type="compositionally biased region" description="Polar residues" evidence="12">
    <location>
        <begin position="431"/>
        <end position="468"/>
    </location>
</feature>
<dbReference type="AlphaFoldDB" id="A0A6A0H506"/>
<feature type="transmembrane region" description="Helical" evidence="13">
    <location>
        <begin position="291"/>
        <end position="312"/>
    </location>
</feature>
<keyword evidence="3" id="KW-1003">Cell membrane</keyword>
<keyword evidence="9" id="KW-0325">Glycoprotein</keyword>
<feature type="region of interest" description="Disordered" evidence="12">
    <location>
        <begin position="413"/>
        <end position="471"/>
    </location>
</feature>
<protein>
    <recommendedName>
        <fullName evidence="14">G-protein coupled receptors family 1 profile domain-containing protein</fullName>
    </recommendedName>
</protein>
<dbReference type="GO" id="GO:0004935">
    <property type="term" value="F:adrenergic receptor activity"/>
    <property type="evidence" value="ECO:0007669"/>
    <property type="project" value="InterPro"/>
</dbReference>
<feature type="transmembrane region" description="Helical" evidence="13">
    <location>
        <begin position="243"/>
        <end position="263"/>
    </location>
</feature>
<feature type="transmembrane region" description="Helical" evidence="13">
    <location>
        <begin position="525"/>
        <end position="547"/>
    </location>
</feature>
<dbReference type="PRINTS" id="PR00237">
    <property type="entry name" value="GPCRRHODOPSN"/>
</dbReference>
<organism evidence="15">
    <name type="scientific">Hyalella azteca</name>
    <name type="common">Amphipod</name>
    <dbReference type="NCBI Taxonomy" id="294128"/>
    <lineage>
        <taxon>Eukaryota</taxon>
        <taxon>Metazoa</taxon>
        <taxon>Ecdysozoa</taxon>
        <taxon>Arthropoda</taxon>
        <taxon>Crustacea</taxon>
        <taxon>Multicrustacea</taxon>
        <taxon>Malacostraca</taxon>
        <taxon>Eumalacostraca</taxon>
        <taxon>Peracarida</taxon>
        <taxon>Amphipoda</taxon>
        <taxon>Senticaudata</taxon>
        <taxon>Talitrida</taxon>
        <taxon>Talitroidea</taxon>
        <taxon>Hyalellidae</taxon>
        <taxon>Hyalella</taxon>
    </lineage>
</organism>
<dbReference type="PRINTS" id="PR01103">
    <property type="entry name" value="ADRENERGICR"/>
</dbReference>
<evidence type="ECO:0000256" key="10">
    <source>
        <dbReference type="ARBA" id="ARBA00023224"/>
    </source>
</evidence>
<name>A0A6A0H506_HYAAZ</name>
<feature type="transmembrane region" description="Helical" evidence="13">
    <location>
        <begin position="163"/>
        <end position="182"/>
    </location>
</feature>
<keyword evidence="10 11" id="KW-0807">Transducer</keyword>
<dbReference type="GO" id="GO:0005886">
    <property type="term" value="C:plasma membrane"/>
    <property type="evidence" value="ECO:0007669"/>
    <property type="project" value="UniProtKB-SubCell"/>
</dbReference>
<feature type="compositionally biased region" description="Basic and acidic residues" evidence="12">
    <location>
        <begin position="356"/>
        <end position="366"/>
    </location>
</feature>
<dbReference type="InterPro" id="IPR000276">
    <property type="entry name" value="GPCR_Rhodpsn"/>
</dbReference>
<keyword evidence="5 13" id="KW-1133">Transmembrane helix</keyword>
<keyword evidence="6 11" id="KW-0297">G-protein coupled receptor</keyword>
<feature type="region of interest" description="Disordered" evidence="12">
    <location>
        <begin position="353"/>
        <end position="391"/>
    </location>
</feature>
<reference evidence="15" key="3">
    <citation type="submission" date="2019-06" db="EMBL/GenBank/DDBJ databases">
        <authorList>
            <person name="Poynton C."/>
            <person name="Hasenbein S."/>
            <person name="Benoit J.B."/>
            <person name="Sepulveda M.S."/>
            <person name="Poelchau M.F."/>
            <person name="Murali S.C."/>
            <person name="Chen S."/>
            <person name="Glastad K.M."/>
            <person name="Werren J.H."/>
            <person name="Vineis J.H."/>
            <person name="Bowen J.L."/>
            <person name="Friedrich M."/>
            <person name="Jones J."/>
            <person name="Robertson H.M."/>
            <person name="Feyereisen R."/>
            <person name="Mechler-Hickson A."/>
            <person name="Mathers N."/>
            <person name="Lee C.E."/>
            <person name="Colbourne J.K."/>
            <person name="Biales A."/>
            <person name="Johnston J.S."/>
            <person name="Wellborn G.A."/>
            <person name="Rosendale A.J."/>
            <person name="Cridge A.G."/>
            <person name="Munoz-Torres M.C."/>
            <person name="Bain P.A."/>
            <person name="Manny A.R."/>
            <person name="Major K.M."/>
            <person name="Lambert F.N."/>
            <person name="Vulpe C.D."/>
            <person name="Tuck P."/>
            <person name="Blalock B.J."/>
            <person name="Lin Y.-Y."/>
            <person name="Smith M.E."/>
            <person name="Ochoa-Acuna H."/>
            <person name="Chen M.-J.M."/>
            <person name="Childers C.P."/>
            <person name="Qu J."/>
            <person name="Dugan S."/>
            <person name="Lee S.L."/>
            <person name="Chao H."/>
            <person name="Dinh H."/>
            <person name="Han Y."/>
            <person name="Doddapaneni H."/>
            <person name="Worley K.C."/>
            <person name="Muzny D.M."/>
            <person name="Gibbs R.A."/>
            <person name="Richards S."/>
        </authorList>
    </citation>
    <scope>NUCLEOTIDE SEQUENCE</scope>
    <source>
        <strain evidence="15">HAZT.00-mixed</strain>
        <tissue evidence="15">Whole organism</tissue>
    </source>
</reference>
<feature type="transmembrane region" description="Helical" evidence="13">
    <location>
        <begin position="492"/>
        <end position="513"/>
    </location>
</feature>
<evidence type="ECO:0000256" key="13">
    <source>
        <dbReference type="SAM" id="Phobius"/>
    </source>
</evidence>
<feature type="transmembrane region" description="Helical" evidence="13">
    <location>
        <begin position="202"/>
        <end position="222"/>
    </location>
</feature>
<dbReference type="InterPro" id="IPR017452">
    <property type="entry name" value="GPCR_Rhodpsn_7TM"/>
</dbReference>
<gene>
    <name evidence="15" type="ORF">HAZT_HAZT001365</name>
</gene>
<dbReference type="Pfam" id="PF00001">
    <property type="entry name" value="7tm_1"/>
    <property type="match status" value="1"/>
</dbReference>
<dbReference type="CDD" id="cd15063">
    <property type="entry name" value="7tmA_Octopamine_R"/>
    <property type="match status" value="1"/>
</dbReference>
<dbReference type="PANTHER" id="PTHR24248:SF174">
    <property type="entry name" value="TYRAMINE_OCTOPAMINE RECEPTOR"/>
    <property type="match status" value="1"/>
</dbReference>
<feature type="transmembrane region" description="Helical" evidence="13">
    <location>
        <begin position="126"/>
        <end position="151"/>
    </location>
</feature>
<reference evidence="15" key="2">
    <citation type="journal article" date="2018" name="Environ. Sci. Technol.">
        <title>The Toxicogenome of Hyalella azteca: A Model for Sediment Ecotoxicology and Evolutionary Toxicology.</title>
        <authorList>
            <person name="Poynton H.C."/>
            <person name="Hasenbein S."/>
            <person name="Benoit J.B."/>
            <person name="Sepulveda M.S."/>
            <person name="Poelchau M.F."/>
            <person name="Hughes D.S.T."/>
            <person name="Murali S.C."/>
            <person name="Chen S."/>
            <person name="Glastad K.M."/>
            <person name="Goodisman M.A.D."/>
            <person name="Werren J.H."/>
            <person name="Vineis J.H."/>
            <person name="Bowen J.L."/>
            <person name="Friedrich M."/>
            <person name="Jones J."/>
            <person name="Robertson H.M."/>
            <person name="Feyereisen R."/>
            <person name="Mechler-Hickson A."/>
            <person name="Mathers N."/>
            <person name="Lee C.E."/>
            <person name="Colbourne J.K."/>
            <person name="Biales A."/>
            <person name="Johnston J.S."/>
            <person name="Wellborn G.A."/>
            <person name="Rosendale A.J."/>
            <person name="Cridge A.G."/>
            <person name="Munoz-Torres M.C."/>
            <person name="Bain P.A."/>
            <person name="Manny A.R."/>
            <person name="Major K.M."/>
            <person name="Lambert F.N."/>
            <person name="Vulpe C.D."/>
            <person name="Tuck P."/>
            <person name="Blalock B.J."/>
            <person name="Lin Y.Y."/>
            <person name="Smith M.E."/>
            <person name="Ochoa-Acuna H."/>
            <person name="Chen M.M."/>
            <person name="Childers C.P."/>
            <person name="Qu J."/>
            <person name="Dugan S."/>
            <person name="Lee S.L."/>
            <person name="Chao H."/>
            <person name="Dinh H."/>
            <person name="Han Y."/>
            <person name="Doddapaneni H."/>
            <person name="Worley K.C."/>
            <person name="Muzny D.M."/>
            <person name="Gibbs R.A."/>
            <person name="Richards S."/>
        </authorList>
    </citation>
    <scope>NUCLEOTIDE SEQUENCE</scope>
    <source>
        <strain evidence="15">HAZT.00-mixed</strain>
        <tissue evidence="15">Whole organism</tissue>
    </source>
</reference>
<sequence>MAMIDGGGPRHFADVVPDCIRGIWFGQMPGHLSGEQYSKNGRDIVDEKKPENLSSNFVEVSNTWLDEDRRDEHNFIFEKLDEGDDVELFSKTFSPIEFSTPPSSTEHSDTNCSDPLDHVEWSDADLVGSFAVLILINILVVAGNTLVIAAVFTSTKLRSVTNLFIVSLAVADMSLGIMVLPFSVTVEVFDTWLFGPLWCSVWLAVDVWMSTSSILNLVVISFDRYVAVTRPVSYPNLMTSTRAKILIGVVWVTSFVICFPPLVGWNDKHQTLASSGASCHLTCELTNEIGYVLYSALGSFFLPMFVMMFFYWKIYLAAAETTKAINRGFKTTRDQKDGTAKRFDDHVTLRIHRGKNSSERSRDGRPMKAHYAAVRKTKSESLGPQNLYDAPANVPHDGVELVSIEGNRKTKARLIKRQDNLRLKAPPRLSVESTNSTQAASGGSDTSGAESSTSCHNGSVTPTATRSASRMGRRNIKMQVKRFRMETKAAKTLGIIVGVFIMCWLPFFCMYLVRGFCPTCINPLLFSVLFWLGYCNSAINPFIYALFSKDFRFAFKKILCKCVCQKVRSKGIVRAPTIYVPSYGEESEESKPVALS</sequence>
<feature type="domain" description="G-protein coupled receptors family 1 profile" evidence="14">
    <location>
        <begin position="143"/>
        <end position="544"/>
    </location>
</feature>
<dbReference type="SUPFAM" id="SSF81321">
    <property type="entry name" value="Family A G protein-coupled receptor-like"/>
    <property type="match status" value="1"/>
</dbReference>
<dbReference type="PROSITE" id="PS00237">
    <property type="entry name" value="G_PROTEIN_RECEP_F1_1"/>
    <property type="match status" value="1"/>
</dbReference>
<evidence type="ECO:0000313" key="15">
    <source>
        <dbReference type="EMBL" id="KAA0199975.1"/>
    </source>
</evidence>
<evidence type="ECO:0000256" key="8">
    <source>
        <dbReference type="ARBA" id="ARBA00023170"/>
    </source>
</evidence>
<evidence type="ECO:0000259" key="14">
    <source>
        <dbReference type="PROSITE" id="PS50262"/>
    </source>
</evidence>
<comment type="subcellular location">
    <subcellularLocation>
        <location evidence="1">Cell membrane</location>
        <topology evidence="1">Multi-pass membrane protein</topology>
    </subcellularLocation>
</comment>
<proteinExistence type="inferred from homology"/>
<keyword evidence="8 11" id="KW-0675">Receptor</keyword>
<evidence type="ECO:0000256" key="9">
    <source>
        <dbReference type="ARBA" id="ARBA00023180"/>
    </source>
</evidence>
<dbReference type="InterPro" id="IPR002233">
    <property type="entry name" value="ADR_fam"/>
</dbReference>
<comment type="similarity">
    <text evidence="2 11">Belongs to the G-protein coupled receptor 1 family.</text>
</comment>
<evidence type="ECO:0000256" key="4">
    <source>
        <dbReference type="ARBA" id="ARBA00022692"/>
    </source>
</evidence>
<dbReference type="SMART" id="SM01381">
    <property type="entry name" value="7TM_GPCR_Srsx"/>
    <property type="match status" value="1"/>
</dbReference>
<accession>A0A6A0H506</accession>
<evidence type="ECO:0000256" key="12">
    <source>
        <dbReference type="SAM" id="MobiDB-lite"/>
    </source>
</evidence>
<comment type="caution">
    <text evidence="15">The sequence shown here is derived from an EMBL/GenBank/DDBJ whole genome shotgun (WGS) entry which is preliminary data.</text>
</comment>
<evidence type="ECO:0000256" key="2">
    <source>
        <dbReference type="ARBA" id="ARBA00010663"/>
    </source>
</evidence>
<dbReference type="PANTHER" id="PTHR24248">
    <property type="entry name" value="ADRENERGIC RECEPTOR-RELATED G-PROTEIN COUPLED RECEPTOR"/>
    <property type="match status" value="1"/>
</dbReference>
<evidence type="ECO:0000256" key="7">
    <source>
        <dbReference type="ARBA" id="ARBA00023136"/>
    </source>
</evidence>
<evidence type="ECO:0000256" key="1">
    <source>
        <dbReference type="ARBA" id="ARBA00004651"/>
    </source>
</evidence>
<dbReference type="PROSITE" id="PS50262">
    <property type="entry name" value="G_PROTEIN_RECEP_F1_2"/>
    <property type="match status" value="1"/>
</dbReference>
<dbReference type="Gene3D" id="1.20.1070.10">
    <property type="entry name" value="Rhodopsin 7-helix transmembrane proteins"/>
    <property type="match status" value="2"/>
</dbReference>
<dbReference type="OrthoDB" id="6358729at2759"/>
<keyword evidence="7 13" id="KW-0472">Membrane</keyword>
<evidence type="ECO:0000256" key="5">
    <source>
        <dbReference type="ARBA" id="ARBA00022989"/>
    </source>
</evidence>
<evidence type="ECO:0000256" key="6">
    <source>
        <dbReference type="ARBA" id="ARBA00023040"/>
    </source>
</evidence>
<evidence type="ECO:0000256" key="11">
    <source>
        <dbReference type="RuleBase" id="RU000688"/>
    </source>
</evidence>
<evidence type="ECO:0000256" key="3">
    <source>
        <dbReference type="ARBA" id="ARBA00022475"/>
    </source>
</evidence>
<reference evidence="15" key="1">
    <citation type="submission" date="2014-08" db="EMBL/GenBank/DDBJ databases">
        <authorList>
            <person name="Murali S."/>
            <person name="Richards S."/>
            <person name="Bandaranaike D."/>
            <person name="Bellair M."/>
            <person name="Blankenburg K."/>
            <person name="Chao H."/>
            <person name="Dinh H."/>
            <person name="Doddapaneni H."/>
            <person name="Dugan-Rocha S."/>
            <person name="Elkadiri S."/>
            <person name="Gnanaolivu R."/>
            <person name="Hughes D."/>
            <person name="Lee S."/>
            <person name="Li M."/>
            <person name="Ming W."/>
            <person name="Munidasa M."/>
            <person name="Muniz J."/>
            <person name="Nguyen L."/>
            <person name="Osuji N."/>
            <person name="Pu L.-L."/>
            <person name="Puazo M."/>
            <person name="Skinner E."/>
            <person name="Qu C."/>
            <person name="Quiroz J."/>
            <person name="Raj R."/>
            <person name="Weissenberger G."/>
            <person name="Xin Y."/>
            <person name="Zou X."/>
            <person name="Han Y."/>
            <person name="Worley K."/>
            <person name="Muzny D."/>
            <person name="Gibbs R."/>
        </authorList>
    </citation>
    <scope>NUCLEOTIDE SEQUENCE</scope>
    <source>
        <strain evidence="15">HAZT.00-mixed</strain>
        <tissue evidence="15">Whole organism</tissue>
    </source>
</reference>